<dbReference type="PANTHER" id="PTHR21098:SF12">
    <property type="entry name" value="RIBOFLAVIN SYNTHASE"/>
    <property type="match status" value="1"/>
</dbReference>
<dbReference type="PROSITE" id="PS51177">
    <property type="entry name" value="LUMAZINE_BIND"/>
    <property type="match status" value="2"/>
</dbReference>
<dbReference type="GO" id="GO:0009231">
    <property type="term" value="P:riboflavin biosynthetic process"/>
    <property type="evidence" value="ECO:0007669"/>
    <property type="project" value="UniProtKB-KW"/>
</dbReference>
<evidence type="ECO:0000256" key="8">
    <source>
        <dbReference type="ARBA" id="ARBA00022737"/>
    </source>
</evidence>
<dbReference type="PIRSF" id="PIRSF000498">
    <property type="entry name" value="Riboflavin_syn_A"/>
    <property type="match status" value="1"/>
</dbReference>
<comment type="caution">
    <text evidence="12">The sequence shown here is derived from an EMBL/GenBank/DDBJ whole genome shotgun (WGS) entry which is preliminary data.</text>
</comment>
<dbReference type="InterPro" id="IPR001783">
    <property type="entry name" value="Lumazine-bd"/>
</dbReference>
<dbReference type="Pfam" id="PF00677">
    <property type="entry name" value="Lum_binding"/>
    <property type="match status" value="2"/>
</dbReference>
<evidence type="ECO:0000256" key="10">
    <source>
        <dbReference type="PROSITE-ProRule" id="PRU00524"/>
    </source>
</evidence>
<dbReference type="NCBIfam" id="TIGR00187">
    <property type="entry name" value="ribE"/>
    <property type="match status" value="1"/>
</dbReference>
<dbReference type="NCBIfam" id="NF006767">
    <property type="entry name" value="PRK09289.1"/>
    <property type="match status" value="1"/>
</dbReference>
<proteinExistence type="predicted"/>
<comment type="pathway">
    <text evidence="3">Cofactor biosynthesis; riboflavin biosynthesis; riboflavin from 2-hydroxy-3-oxobutyl phosphate and 5-amino-6-(D-ribitylamino)uracil: step 2/2.</text>
</comment>
<keyword evidence="6" id="KW-0686">Riboflavin biosynthesis</keyword>
<name>A0A7V3ZTV7_UNCW3</name>
<keyword evidence="7 12" id="KW-0808">Transferase</keyword>
<evidence type="ECO:0000256" key="9">
    <source>
        <dbReference type="NCBIfam" id="TIGR00187"/>
    </source>
</evidence>
<dbReference type="PANTHER" id="PTHR21098">
    <property type="entry name" value="RIBOFLAVIN SYNTHASE ALPHA CHAIN"/>
    <property type="match status" value="1"/>
</dbReference>
<dbReference type="InterPro" id="IPR026017">
    <property type="entry name" value="Lumazine-bd_dom"/>
</dbReference>
<dbReference type="InterPro" id="IPR017938">
    <property type="entry name" value="Riboflavin_synthase-like_b-brl"/>
</dbReference>
<dbReference type="AlphaFoldDB" id="A0A7V3ZTV7"/>
<evidence type="ECO:0000256" key="4">
    <source>
        <dbReference type="ARBA" id="ARBA00012827"/>
    </source>
</evidence>
<feature type="repeat" description="Lumazine-binding" evidence="10">
    <location>
        <begin position="4"/>
        <end position="99"/>
    </location>
</feature>
<reference evidence="12" key="1">
    <citation type="journal article" date="2020" name="mSystems">
        <title>Genome- and Community-Level Interaction Insights into Carbon Utilization and Element Cycling Functions of Hydrothermarchaeota in Hydrothermal Sediment.</title>
        <authorList>
            <person name="Zhou Z."/>
            <person name="Liu Y."/>
            <person name="Xu W."/>
            <person name="Pan J."/>
            <person name="Luo Z.H."/>
            <person name="Li M."/>
        </authorList>
    </citation>
    <scope>NUCLEOTIDE SEQUENCE [LARGE SCALE GENOMIC DNA]</scope>
    <source>
        <strain evidence="12">SpSt-695</strain>
    </source>
</reference>
<sequence>MVKMFTGIIKTTGKIVDVKSEGKGKRTKIECKDEIKLKEGDSISIDGACITIEKVDGKIFEVFLSEETLKTTKFGRILRRGYPVNLEPALKIEDRFGGNFVKANVDGIGKIKKILKNREEMRIEIEFDKNFEKYLYQKAQIAIDGISLTLFERKGNRGIFKIIPYTYKNTTISLKRKEELVNVEFDIFAKIIENLLKGGK</sequence>
<dbReference type="GO" id="GO:0004746">
    <property type="term" value="F:riboflavin synthase activity"/>
    <property type="evidence" value="ECO:0007669"/>
    <property type="project" value="UniProtKB-UniRule"/>
</dbReference>
<evidence type="ECO:0000256" key="1">
    <source>
        <dbReference type="ARBA" id="ARBA00000968"/>
    </source>
</evidence>
<feature type="domain" description="Lumazine-binding" evidence="11">
    <location>
        <begin position="4"/>
        <end position="99"/>
    </location>
</feature>
<evidence type="ECO:0000256" key="6">
    <source>
        <dbReference type="ARBA" id="ARBA00022619"/>
    </source>
</evidence>
<dbReference type="SUPFAM" id="SSF63380">
    <property type="entry name" value="Riboflavin synthase domain-like"/>
    <property type="match status" value="2"/>
</dbReference>
<dbReference type="Gene3D" id="2.40.30.20">
    <property type="match status" value="2"/>
</dbReference>
<evidence type="ECO:0000256" key="7">
    <source>
        <dbReference type="ARBA" id="ARBA00022679"/>
    </source>
</evidence>
<evidence type="ECO:0000313" key="12">
    <source>
        <dbReference type="EMBL" id="HGK54054.1"/>
    </source>
</evidence>
<comment type="function">
    <text evidence="2">Catalyzes the dismutation of two molecules of 6,7-dimethyl-8-ribityllumazine, resulting in the formation of riboflavin and 5-amino-6-(D-ribitylamino)uracil.</text>
</comment>
<accession>A0A7V3ZTV7</accession>
<dbReference type="EMBL" id="DTDP01000158">
    <property type="protein sequence ID" value="HGK54054.1"/>
    <property type="molecule type" value="Genomic_DNA"/>
</dbReference>
<evidence type="ECO:0000256" key="2">
    <source>
        <dbReference type="ARBA" id="ARBA00002803"/>
    </source>
</evidence>
<feature type="repeat" description="Lumazine-binding" evidence="10">
    <location>
        <begin position="100"/>
        <end position="196"/>
    </location>
</feature>
<gene>
    <name evidence="12" type="ORF">ENU72_03415</name>
</gene>
<dbReference type="InterPro" id="IPR023366">
    <property type="entry name" value="ATP_synth_asu-like_sf"/>
</dbReference>
<evidence type="ECO:0000259" key="11">
    <source>
        <dbReference type="PROSITE" id="PS51177"/>
    </source>
</evidence>
<dbReference type="CDD" id="cd00402">
    <property type="entry name" value="Riboflavin_synthase_like"/>
    <property type="match status" value="1"/>
</dbReference>
<organism evidence="12">
    <name type="scientific">candidate division WOR-3 bacterium</name>
    <dbReference type="NCBI Taxonomy" id="2052148"/>
    <lineage>
        <taxon>Bacteria</taxon>
        <taxon>Bacteria division WOR-3</taxon>
    </lineage>
</organism>
<evidence type="ECO:0000256" key="5">
    <source>
        <dbReference type="ARBA" id="ARBA00013950"/>
    </source>
</evidence>
<keyword evidence="8" id="KW-0677">Repeat</keyword>
<protein>
    <recommendedName>
        <fullName evidence="5 9">Riboflavin synthase</fullName>
        <ecNumber evidence="4 9">2.5.1.9</ecNumber>
    </recommendedName>
</protein>
<dbReference type="EC" id="2.5.1.9" evidence="4 9"/>
<comment type="catalytic activity">
    <reaction evidence="1">
        <text>2 6,7-dimethyl-8-(1-D-ribityl)lumazine + H(+) = 5-amino-6-(D-ribitylamino)uracil + riboflavin</text>
        <dbReference type="Rhea" id="RHEA:20772"/>
        <dbReference type="ChEBI" id="CHEBI:15378"/>
        <dbReference type="ChEBI" id="CHEBI:15934"/>
        <dbReference type="ChEBI" id="CHEBI:57986"/>
        <dbReference type="ChEBI" id="CHEBI:58201"/>
        <dbReference type="EC" id="2.5.1.9"/>
    </reaction>
</comment>
<feature type="domain" description="Lumazine-binding" evidence="11">
    <location>
        <begin position="100"/>
        <end position="196"/>
    </location>
</feature>
<evidence type="ECO:0000256" key="3">
    <source>
        <dbReference type="ARBA" id="ARBA00004887"/>
    </source>
</evidence>